<name>W2SC22_CYPE1</name>
<dbReference type="InterPro" id="IPR051091">
    <property type="entry name" value="O-Glucosyltr/Glycosyltrsf_90"/>
</dbReference>
<dbReference type="RefSeq" id="XP_008710988.1">
    <property type="nucleotide sequence ID" value="XM_008712766.1"/>
</dbReference>
<organism evidence="2 3">
    <name type="scientific">Cyphellophora europaea (strain CBS 101466)</name>
    <name type="common">Phialophora europaea</name>
    <dbReference type="NCBI Taxonomy" id="1220924"/>
    <lineage>
        <taxon>Eukaryota</taxon>
        <taxon>Fungi</taxon>
        <taxon>Dikarya</taxon>
        <taxon>Ascomycota</taxon>
        <taxon>Pezizomycotina</taxon>
        <taxon>Eurotiomycetes</taxon>
        <taxon>Chaetothyriomycetidae</taxon>
        <taxon>Chaetothyriales</taxon>
        <taxon>Cyphellophoraceae</taxon>
        <taxon>Cyphellophora</taxon>
    </lineage>
</organism>
<dbReference type="InParanoid" id="W2SC22"/>
<proteinExistence type="predicted"/>
<dbReference type="InterPro" id="IPR006598">
    <property type="entry name" value="CAP10"/>
</dbReference>
<dbReference type="PANTHER" id="PTHR12203:SF107">
    <property type="entry name" value="GLYCOSYL TRANSFERASE CAP10 DOMAIN-CONTAINING PROTEIN"/>
    <property type="match status" value="1"/>
</dbReference>
<dbReference type="PANTHER" id="PTHR12203">
    <property type="entry name" value="KDEL LYS-ASP-GLU-LEU CONTAINING - RELATED"/>
    <property type="match status" value="1"/>
</dbReference>
<dbReference type="GeneID" id="19967799"/>
<protein>
    <recommendedName>
        <fullName evidence="1">Glycosyl transferase CAP10 domain-containing protein</fullName>
    </recommendedName>
</protein>
<dbReference type="OrthoDB" id="202415at2759"/>
<accession>W2SC22</accession>
<gene>
    <name evidence="2" type="ORF">HMPREF1541_00460</name>
</gene>
<reference evidence="2 3" key="1">
    <citation type="submission" date="2013-03" db="EMBL/GenBank/DDBJ databases">
        <title>The Genome Sequence of Phialophora europaea CBS 101466.</title>
        <authorList>
            <consortium name="The Broad Institute Genomics Platform"/>
            <person name="Cuomo C."/>
            <person name="de Hoog S."/>
            <person name="Gorbushina A."/>
            <person name="Walker B."/>
            <person name="Young S.K."/>
            <person name="Zeng Q."/>
            <person name="Gargeya S."/>
            <person name="Fitzgerald M."/>
            <person name="Haas B."/>
            <person name="Abouelleil A."/>
            <person name="Allen A.W."/>
            <person name="Alvarado L."/>
            <person name="Arachchi H.M."/>
            <person name="Berlin A.M."/>
            <person name="Chapman S.B."/>
            <person name="Gainer-Dewar J."/>
            <person name="Goldberg J."/>
            <person name="Griggs A."/>
            <person name="Gujja S."/>
            <person name="Hansen M."/>
            <person name="Howarth C."/>
            <person name="Imamovic A."/>
            <person name="Ireland A."/>
            <person name="Larimer J."/>
            <person name="McCowan C."/>
            <person name="Murphy C."/>
            <person name="Pearson M."/>
            <person name="Poon T.W."/>
            <person name="Priest M."/>
            <person name="Roberts A."/>
            <person name="Saif S."/>
            <person name="Shea T."/>
            <person name="Sisk P."/>
            <person name="Sykes S."/>
            <person name="Wortman J."/>
            <person name="Nusbaum C."/>
            <person name="Birren B."/>
        </authorList>
    </citation>
    <scope>NUCLEOTIDE SEQUENCE [LARGE SCALE GENOMIC DNA]</scope>
    <source>
        <strain evidence="2 3">CBS 101466</strain>
    </source>
</reference>
<evidence type="ECO:0000313" key="3">
    <source>
        <dbReference type="Proteomes" id="UP000030752"/>
    </source>
</evidence>
<keyword evidence="3" id="KW-1185">Reference proteome</keyword>
<sequence length="448" mass="51184">MLGALKGKPWVIGLACFLTLVLFYTVASQNKISVPRLNPASPSWEFVTERDERNLGLSEEQCQLAFPDQYAEITRARIWHESQGGIQESQIKLWTEEPDKAHGQIRILIYDGDLYIVGEKQGVVDRTRYLNGAAMIYRAITSIPDPRVLPNVEFTLDRMDHPNPEPQRPGRTAWAWTRHVSDNNTWVMPDFNGWASSGWDTVGGYRAFREKTKATIQPFNTKTPKLLWRGQINVGQKISPPRVALLEAAQDQPWSDVGEIHWGKAGGVVAMEDHCNWQFLAHTEGNSWSGRLRNLVNCNSAIVIHNPLEWVAHFYPLLNPSGPAQNYIPAAANWTDLRDIMTHYLSPAGQADAARIATNTQAFFRDRYMTPAAEACYIRRMIYEWAKVQRWEPRLFKPATDKDGKPTGGEKMRGFSWERFAWRPPPAFKIPPPPDDYFFRSDKVDFED</sequence>
<evidence type="ECO:0000313" key="2">
    <source>
        <dbReference type="EMBL" id="ETN46276.1"/>
    </source>
</evidence>
<dbReference type="SMART" id="SM00672">
    <property type="entry name" value="CAP10"/>
    <property type="match status" value="1"/>
</dbReference>
<dbReference type="EMBL" id="KB822711">
    <property type="protein sequence ID" value="ETN46276.1"/>
    <property type="molecule type" value="Genomic_DNA"/>
</dbReference>
<dbReference type="eggNOG" id="KOG2458">
    <property type="taxonomic scope" value="Eukaryota"/>
</dbReference>
<dbReference type="VEuPathDB" id="FungiDB:HMPREF1541_00460"/>
<dbReference type="Proteomes" id="UP000030752">
    <property type="component" value="Unassembled WGS sequence"/>
</dbReference>
<evidence type="ECO:0000259" key="1">
    <source>
        <dbReference type="SMART" id="SM00672"/>
    </source>
</evidence>
<dbReference type="Pfam" id="PF05686">
    <property type="entry name" value="Glyco_transf_90"/>
    <property type="match status" value="1"/>
</dbReference>
<feature type="domain" description="Glycosyl transferase CAP10" evidence="1">
    <location>
        <begin position="148"/>
        <end position="392"/>
    </location>
</feature>
<dbReference type="AlphaFoldDB" id="W2SC22"/>
<dbReference type="HOGENOM" id="CLU_028539_1_0_1"/>